<evidence type="ECO:0000313" key="7">
    <source>
        <dbReference type="Proteomes" id="UP001169862"/>
    </source>
</evidence>
<dbReference type="PANTHER" id="PTHR30053:SF14">
    <property type="entry name" value="TRANSLATION ELONGATION FACTOR KOW-LIKE DOMAIN-CONTAINING PROTEIN"/>
    <property type="match status" value="1"/>
</dbReference>
<evidence type="ECO:0000313" key="8">
    <source>
        <dbReference type="Proteomes" id="UP001177341"/>
    </source>
</evidence>
<keyword evidence="8" id="KW-1185">Reference proteome</keyword>
<dbReference type="FunFam" id="2.40.50.140:FF:000009">
    <property type="entry name" value="Elongation factor P"/>
    <property type="match status" value="1"/>
</dbReference>
<dbReference type="InterPro" id="IPR013185">
    <property type="entry name" value="Transl_elong_KOW-like"/>
</dbReference>
<dbReference type="Pfam" id="PF01132">
    <property type="entry name" value="EFP"/>
    <property type="match status" value="1"/>
</dbReference>
<name>A0AAW7XIR4_9GAMM</name>
<reference evidence="5" key="1">
    <citation type="submission" date="2023-07" db="EMBL/GenBank/DDBJ databases">
        <title>Genome content predicts the carbon catabolic preferences of heterotrophic bacteria.</title>
        <authorList>
            <person name="Gralka M."/>
        </authorList>
    </citation>
    <scope>NUCLEOTIDE SEQUENCE</scope>
    <source>
        <strain evidence="6">5G01</strain>
        <strain evidence="5">I2M16</strain>
    </source>
</reference>
<dbReference type="InterPro" id="IPR012340">
    <property type="entry name" value="NA-bd_OB-fold"/>
</dbReference>
<evidence type="ECO:0000259" key="4">
    <source>
        <dbReference type="SMART" id="SM01185"/>
    </source>
</evidence>
<dbReference type="PANTHER" id="PTHR30053">
    <property type="entry name" value="ELONGATION FACTOR P"/>
    <property type="match status" value="1"/>
</dbReference>
<dbReference type="SMART" id="SM00841">
    <property type="entry name" value="Elong-fact-P_C"/>
    <property type="match status" value="1"/>
</dbReference>
<dbReference type="InterPro" id="IPR011897">
    <property type="entry name" value="Transl_elong_p-like_YeiP"/>
</dbReference>
<protein>
    <recommendedName>
        <fullName evidence="2">Elongation factor P-like protein</fullName>
    </recommendedName>
</protein>
<dbReference type="FunFam" id="2.40.50.140:FF:000004">
    <property type="entry name" value="Elongation factor P"/>
    <property type="match status" value="1"/>
</dbReference>
<dbReference type="GO" id="GO:0003746">
    <property type="term" value="F:translation elongation factor activity"/>
    <property type="evidence" value="ECO:0007669"/>
    <property type="project" value="UniProtKB-UniRule"/>
</dbReference>
<dbReference type="AlphaFoldDB" id="A0AAW7XIR4"/>
<dbReference type="SUPFAM" id="SSF50249">
    <property type="entry name" value="Nucleic acid-binding proteins"/>
    <property type="match status" value="2"/>
</dbReference>
<evidence type="ECO:0000256" key="1">
    <source>
        <dbReference type="ARBA" id="ARBA00009479"/>
    </source>
</evidence>
<dbReference type="HAMAP" id="MF_00646">
    <property type="entry name" value="EFP"/>
    <property type="match status" value="1"/>
</dbReference>
<dbReference type="Pfam" id="PF09285">
    <property type="entry name" value="Elong-fact-P_C"/>
    <property type="match status" value="1"/>
</dbReference>
<dbReference type="NCBIfam" id="NF001810">
    <property type="entry name" value="PRK00529.1"/>
    <property type="match status" value="1"/>
</dbReference>
<dbReference type="Proteomes" id="UP001169862">
    <property type="component" value="Unassembled WGS sequence"/>
</dbReference>
<dbReference type="Gene3D" id="2.40.50.140">
    <property type="entry name" value="Nucleic acid-binding proteins"/>
    <property type="match status" value="2"/>
</dbReference>
<keyword evidence="5" id="KW-0648">Protein biosynthesis</keyword>
<proteinExistence type="inferred from homology"/>
<dbReference type="Pfam" id="PF08207">
    <property type="entry name" value="EFP_N"/>
    <property type="match status" value="1"/>
</dbReference>
<dbReference type="NCBIfam" id="NF003392">
    <property type="entry name" value="PRK04542.1"/>
    <property type="match status" value="1"/>
</dbReference>
<dbReference type="InterPro" id="IPR008991">
    <property type="entry name" value="Translation_prot_SH3-like_sf"/>
</dbReference>
<sequence length="188" mass="20937">MPKASELKKGHVVEINGTLYVVQKIDVHSPSSRGAQTLYKVRFNQVPHGGKYEETFIGTDMIKQASLERRLVSYLYREDDLLTFMDQEDYSQYSLNEATITDEIDFISDGMTGILVLLVDGNPIGIELPNTVVMDVVECMPGMQSASATGRTKPAKCSNGYELQVPEYTKEGDKIKVNTETGKFISRA</sequence>
<keyword evidence="5" id="KW-0251">Elongation factor</keyword>
<dbReference type="InterPro" id="IPR014722">
    <property type="entry name" value="Rib_uL2_dom2"/>
</dbReference>
<dbReference type="Gene3D" id="2.30.30.30">
    <property type="match status" value="1"/>
</dbReference>
<evidence type="ECO:0000313" key="6">
    <source>
        <dbReference type="EMBL" id="MDP2521602.1"/>
    </source>
</evidence>
<comment type="similarity">
    <text evidence="1 2">Belongs to the elongation factor P family.</text>
</comment>
<dbReference type="GeneID" id="89457043"/>
<dbReference type="CDD" id="cd05794">
    <property type="entry name" value="S1_EF-P_repeat_2"/>
    <property type="match status" value="1"/>
</dbReference>
<dbReference type="PIRSF" id="PIRSF005901">
    <property type="entry name" value="EF-P"/>
    <property type="match status" value="1"/>
</dbReference>
<dbReference type="RefSeq" id="WP_075172877.1">
    <property type="nucleotide sequence ID" value="NZ_CAXHZV010000002.1"/>
</dbReference>
<evidence type="ECO:0000259" key="3">
    <source>
        <dbReference type="SMART" id="SM00841"/>
    </source>
</evidence>
<dbReference type="InterPro" id="IPR001059">
    <property type="entry name" value="Transl_elong_P/YeiP_cen"/>
</dbReference>
<dbReference type="SMART" id="SM01185">
    <property type="entry name" value="EFP"/>
    <property type="match status" value="1"/>
</dbReference>
<evidence type="ECO:0000256" key="2">
    <source>
        <dbReference type="HAMAP-Rule" id="MF_00646"/>
    </source>
</evidence>
<dbReference type="SUPFAM" id="SSF50104">
    <property type="entry name" value="Translation proteins SH3-like domain"/>
    <property type="match status" value="1"/>
</dbReference>
<evidence type="ECO:0000313" key="5">
    <source>
        <dbReference type="EMBL" id="MDO6452760.1"/>
    </source>
</evidence>
<dbReference type="EMBL" id="JAUYVO010000002">
    <property type="protein sequence ID" value="MDP2521602.1"/>
    <property type="molecule type" value="Genomic_DNA"/>
</dbReference>
<dbReference type="CDD" id="cd04470">
    <property type="entry name" value="S1_EF-P_repeat_1"/>
    <property type="match status" value="1"/>
</dbReference>
<dbReference type="GO" id="GO:0005829">
    <property type="term" value="C:cytosol"/>
    <property type="evidence" value="ECO:0007669"/>
    <property type="project" value="UniProtKB-ARBA"/>
</dbReference>
<dbReference type="InterPro" id="IPR020599">
    <property type="entry name" value="Transl_elong_fac_P/YeiP"/>
</dbReference>
<comment type="caution">
    <text evidence="5">The sequence shown here is derived from an EMBL/GenBank/DDBJ whole genome shotgun (WGS) entry which is preliminary data.</text>
</comment>
<organism evidence="5 7">
    <name type="scientific">Neptunomonas phycophila</name>
    <dbReference type="NCBI Taxonomy" id="1572645"/>
    <lineage>
        <taxon>Bacteria</taxon>
        <taxon>Pseudomonadati</taxon>
        <taxon>Pseudomonadota</taxon>
        <taxon>Gammaproteobacteria</taxon>
        <taxon>Oceanospirillales</taxon>
        <taxon>Oceanospirillaceae</taxon>
        <taxon>Neptunomonas</taxon>
    </lineage>
</organism>
<gene>
    <name evidence="5" type="primary">yeiP</name>
    <name evidence="5" type="ORF">Q4490_04200</name>
    <name evidence="6" type="ORF">Q8W30_03375</name>
</gene>
<feature type="domain" description="Elongation factor P C-terminal" evidence="3">
    <location>
        <begin position="132"/>
        <end position="187"/>
    </location>
</feature>
<dbReference type="GO" id="GO:0043043">
    <property type="term" value="P:peptide biosynthetic process"/>
    <property type="evidence" value="ECO:0007669"/>
    <property type="project" value="InterPro"/>
</dbReference>
<feature type="domain" description="Translation elongation factor P/YeiP central" evidence="4">
    <location>
        <begin position="69"/>
        <end position="124"/>
    </location>
</feature>
<dbReference type="Proteomes" id="UP001177341">
    <property type="component" value="Unassembled WGS sequence"/>
</dbReference>
<accession>A0AAW7XIR4</accession>
<dbReference type="InterPro" id="IPR015365">
    <property type="entry name" value="Elong-fact-P_C"/>
</dbReference>
<dbReference type="EMBL" id="JAUOPG010000002">
    <property type="protein sequence ID" value="MDO6452760.1"/>
    <property type="molecule type" value="Genomic_DNA"/>
</dbReference>